<keyword evidence="5 8" id="KW-0560">Oxidoreductase</keyword>
<dbReference type="GO" id="GO:0019632">
    <property type="term" value="P:shikimate metabolic process"/>
    <property type="evidence" value="ECO:0007669"/>
    <property type="project" value="InterPro"/>
</dbReference>
<feature type="binding site" evidence="8">
    <location>
        <position position="101"/>
    </location>
    <ligand>
        <name>shikimate</name>
        <dbReference type="ChEBI" id="CHEBI:36208"/>
    </ligand>
</feature>
<evidence type="ECO:0000313" key="13">
    <source>
        <dbReference type="Proteomes" id="UP000295129"/>
    </source>
</evidence>
<keyword evidence="4 8" id="KW-0521">NADP</keyword>
<feature type="domain" description="SDH C-terminal" evidence="11">
    <location>
        <begin position="240"/>
        <end position="270"/>
    </location>
</feature>
<dbReference type="OrthoDB" id="9776868at2"/>
<comment type="similarity">
    <text evidence="8">Belongs to the shikimate dehydrogenase family.</text>
</comment>
<comment type="catalytic activity">
    <reaction evidence="7 8">
        <text>shikimate + NADP(+) = 3-dehydroshikimate + NADPH + H(+)</text>
        <dbReference type="Rhea" id="RHEA:17737"/>
        <dbReference type="ChEBI" id="CHEBI:15378"/>
        <dbReference type="ChEBI" id="CHEBI:16630"/>
        <dbReference type="ChEBI" id="CHEBI:36208"/>
        <dbReference type="ChEBI" id="CHEBI:57783"/>
        <dbReference type="ChEBI" id="CHEBI:58349"/>
        <dbReference type="EC" id="1.1.1.25"/>
    </reaction>
</comment>
<dbReference type="CDD" id="cd01065">
    <property type="entry name" value="NAD_bind_Shikimate_DH"/>
    <property type="match status" value="1"/>
</dbReference>
<dbReference type="InterPro" id="IPR013708">
    <property type="entry name" value="Shikimate_DH-bd_N"/>
</dbReference>
<evidence type="ECO:0000313" key="12">
    <source>
        <dbReference type="EMBL" id="TDN53557.1"/>
    </source>
</evidence>
<feature type="domain" description="Shikimate dehydrogenase substrate binding N-terminal" evidence="10">
    <location>
        <begin position="6"/>
        <end position="88"/>
    </location>
</feature>
<feature type="domain" description="Quinate/shikimate 5-dehydrogenase/glutamyl-tRNA reductase" evidence="9">
    <location>
        <begin position="116"/>
        <end position="194"/>
    </location>
</feature>
<organism evidence="12 13">
    <name type="scientific">Azoarcus indigens</name>
    <dbReference type="NCBI Taxonomy" id="29545"/>
    <lineage>
        <taxon>Bacteria</taxon>
        <taxon>Pseudomonadati</taxon>
        <taxon>Pseudomonadota</taxon>
        <taxon>Betaproteobacteria</taxon>
        <taxon>Rhodocyclales</taxon>
        <taxon>Zoogloeaceae</taxon>
        <taxon>Azoarcus</taxon>
    </lineage>
</organism>
<dbReference type="InterPro" id="IPR011342">
    <property type="entry name" value="Shikimate_DH"/>
</dbReference>
<dbReference type="SUPFAM" id="SSF51735">
    <property type="entry name" value="NAD(P)-binding Rossmann-fold domains"/>
    <property type="match status" value="1"/>
</dbReference>
<evidence type="ECO:0000256" key="7">
    <source>
        <dbReference type="ARBA" id="ARBA00049442"/>
    </source>
</evidence>
<dbReference type="GO" id="GO:0008652">
    <property type="term" value="P:amino acid biosynthetic process"/>
    <property type="evidence" value="ECO:0007669"/>
    <property type="project" value="UniProtKB-KW"/>
</dbReference>
<sequence>MDRYAVVGNPIAHSKSPQIHAAFAAQTGQALSYEALLAPLDGFAATVAEFRAAGGRGLNVTVPFKLEAHALADRLTPRARAAGAVNTLAFGADGVLGDNTDGAGLVRDLSHHHGCNIAGLRVLLLGAGGAARGALLPLLQAGPAKLTIANRSADKAVALAREFAAAGGSPLDGCGFPSLAGRRYDLVINATAASLSAEVPPLPPGLYSDGALAYDMVYAKEETPFMRAARLDGAARVADGLGMLVEQAAESFALWRGVQPDTGPVLGALRRALAAG</sequence>
<dbReference type="AlphaFoldDB" id="A0A4R6E6J5"/>
<dbReference type="NCBIfam" id="NF001310">
    <property type="entry name" value="PRK00258.1-2"/>
    <property type="match status" value="1"/>
</dbReference>
<reference evidence="12 13" key="1">
    <citation type="submission" date="2019-03" db="EMBL/GenBank/DDBJ databases">
        <title>Genomic Encyclopedia of Type Strains, Phase IV (KMG-IV): sequencing the most valuable type-strain genomes for metagenomic binning, comparative biology and taxonomic classification.</title>
        <authorList>
            <person name="Goeker M."/>
        </authorList>
    </citation>
    <scope>NUCLEOTIDE SEQUENCE [LARGE SCALE GENOMIC DNA]</scope>
    <source>
        <strain evidence="12 13">DSM 12121</strain>
    </source>
</reference>
<evidence type="ECO:0000256" key="6">
    <source>
        <dbReference type="ARBA" id="ARBA00023141"/>
    </source>
</evidence>
<gene>
    <name evidence="8" type="primary">aroE</name>
    <name evidence="12" type="ORF">C7389_105232</name>
</gene>
<keyword evidence="3 8" id="KW-0028">Amino-acid biosynthesis</keyword>
<feature type="binding site" evidence="8">
    <location>
        <position position="218"/>
    </location>
    <ligand>
        <name>shikimate</name>
        <dbReference type="ChEBI" id="CHEBI:36208"/>
    </ligand>
</feature>
<feature type="binding site" evidence="8">
    <location>
        <position position="86"/>
    </location>
    <ligand>
        <name>shikimate</name>
        <dbReference type="ChEBI" id="CHEBI:36208"/>
    </ligand>
</feature>
<dbReference type="InterPro" id="IPR022893">
    <property type="entry name" value="Shikimate_DH_fam"/>
</dbReference>
<name>A0A4R6E6J5_9RHOO</name>
<evidence type="ECO:0000256" key="4">
    <source>
        <dbReference type="ARBA" id="ARBA00022857"/>
    </source>
</evidence>
<dbReference type="UniPathway" id="UPA00053">
    <property type="reaction ID" value="UER00087"/>
</dbReference>
<comment type="function">
    <text evidence="8">Involved in the biosynthesis of the chorismate, which leads to the biosynthesis of aromatic amino acids. Catalyzes the reversible NADPH linked reduction of 3-dehydroshikimate (DHSA) to yield shikimate (SA).</text>
</comment>
<accession>A0A4R6E6J5</accession>
<dbReference type="HAMAP" id="MF_00222">
    <property type="entry name" value="Shikimate_DH_AroE"/>
    <property type="match status" value="1"/>
</dbReference>
<feature type="binding site" evidence="8">
    <location>
        <begin position="126"/>
        <end position="130"/>
    </location>
    <ligand>
        <name>NADP(+)</name>
        <dbReference type="ChEBI" id="CHEBI:58349"/>
    </ligand>
</feature>
<evidence type="ECO:0000259" key="11">
    <source>
        <dbReference type="Pfam" id="PF18317"/>
    </source>
</evidence>
<dbReference type="InterPro" id="IPR006151">
    <property type="entry name" value="Shikm_DH/Glu-tRNA_Rdtase"/>
</dbReference>
<dbReference type="EC" id="1.1.1.25" evidence="2 8"/>
<dbReference type="GO" id="GO:0009073">
    <property type="term" value="P:aromatic amino acid family biosynthetic process"/>
    <property type="evidence" value="ECO:0007669"/>
    <property type="project" value="UniProtKB-KW"/>
</dbReference>
<dbReference type="InterPro" id="IPR036291">
    <property type="entry name" value="NAD(P)-bd_dom_sf"/>
</dbReference>
<dbReference type="NCBIfam" id="TIGR00507">
    <property type="entry name" value="aroE"/>
    <property type="match status" value="1"/>
</dbReference>
<feature type="binding site" evidence="8">
    <location>
        <position position="61"/>
    </location>
    <ligand>
        <name>shikimate</name>
        <dbReference type="ChEBI" id="CHEBI:36208"/>
    </ligand>
</feature>
<keyword evidence="6 8" id="KW-0057">Aromatic amino acid biosynthesis</keyword>
<dbReference type="PANTHER" id="PTHR21089:SF1">
    <property type="entry name" value="BIFUNCTIONAL 3-DEHYDROQUINATE DEHYDRATASE_SHIKIMATE DEHYDROGENASE, CHLOROPLASTIC"/>
    <property type="match status" value="1"/>
</dbReference>
<evidence type="ECO:0000259" key="9">
    <source>
        <dbReference type="Pfam" id="PF01488"/>
    </source>
</evidence>
<comment type="caution">
    <text evidence="8">Lacks conserved residue(s) required for the propagation of feature annotation.</text>
</comment>
<dbReference type="GO" id="GO:0004764">
    <property type="term" value="F:shikimate 3-dehydrogenase (NADP+) activity"/>
    <property type="evidence" value="ECO:0007669"/>
    <property type="project" value="UniProtKB-UniRule"/>
</dbReference>
<proteinExistence type="inferred from homology"/>
<dbReference type="Pfam" id="PF18317">
    <property type="entry name" value="SDH_C"/>
    <property type="match status" value="1"/>
</dbReference>
<dbReference type="RefSeq" id="WP_133590251.1">
    <property type="nucleotide sequence ID" value="NZ_SNVV01000005.1"/>
</dbReference>
<dbReference type="Proteomes" id="UP000295129">
    <property type="component" value="Unassembled WGS sequence"/>
</dbReference>
<evidence type="ECO:0000256" key="8">
    <source>
        <dbReference type="HAMAP-Rule" id="MF_00222"/>
    </source>
</evidence>
<dbReference type="Pfam" id="PF08501">
    <property type="entry name" value="Shikimate_dh_N"/>
    <property type="match status" value="1"/>
</dbReference>
<dbReference type="InterPro" id="IPR046346">
    <property type="entry name" value="Aminoacid_DH-like_N_sf"/>
</dbReference>
<dbReference type="SUPFAM" id="SSF53223">
    <property type="entry name" value="Aminoacid dehydrogenase-like, N-terminal domain"/>
    <property type="match status" value="1"/>
</dbReference>
<feature type="binding site" evidence="8">
    <location>
        <begin position="14"/>
        <end position="16"/>
    </location>
    <ligand>
        <name>shikimate</name>
        <dbReference type="ChEBI" id="CHEBI:36208"/>
    </ligand>
</feature>
<dbReference type="Gene3D" id="3.40.50.720">
    <property type="entry name" value="NAD(P)-binding Rossmann-like Domain"/>
    <property type="match status" value="1"/>
</dbReference>
<evidence type="ECO:0000256" key="3">
    <source>
        <dbReference type="ARBA" id="ARBA00022605"/>
    </source>
</evidence>
<dbReference type="GO" id="GO:0050661">
    <property type="term" value="F:NADP binding"/>
    <property type="evidence" value="ECO:0007669"/>
    <property type="project" value="InterPro"/>
</dbReference>
<feature type="binding site" evidence="8">
    <location>
        <position position="247"/>
    </location>
    <ligand>
        <name>shikimate</name>
        <dbReference type="ChEBI" id="CHEBI:36208"/>
    </ligand>
</feature>
<dbReference type="InterPro" id="IPR041121">
    <property type="entry name" value="SDH_C"/>
</dbReference>
<comment type="pathway">
    <text evidence="1 8">Metabolic intermediate biosynthesis; chorismate biosynthesis; chorismate from D-erythrose 4-phosphate and phosphoenolpyruvate: step 4/7.</text>
</comment>
<feature type="active site" description="Proton acceptor" evidence="8">
    <location>
        <position position="65"/>
    </location>
</feature>
<protein>
    <recommendedName>
        <fullName evidence="2 8">Shikimate dehydrogenase (NADP(+))</fullName>
        <shortName evidence="8">SDH</shortName>
        <ecNumber evidence="2 8">1.1.1.25</ecNumber>
    </recommendedName>
</protein>
<dbReference type="PANTHER" id="PTHR21089">
    <property type="entry name" value="SHIKIMATE DEHYDROGENASE"/>
    <property type="match status" value="1"/>
</dbReference>
<keyword evidence="13" id="KW-1185">Reference proteome</keyword>
<evidence type="ECO:0000256" key="1">
    <source>
        <dbReference type="ARBA" id="ARBA00004871"/>
    </source>
</evidence>
<dbReference type="Gene3D" id="3.40.50.10860">
    <property type="entry name" value="Leucine Dehydrogenase, chain A, domain 1"/>
    <property type="match status" value="1"/>
</dbReference>
<dbReference type="EMBL" id="SNVV01000005">
    <property type="protein sequence ID" value="TDN53557.1"/>
    <property type="molecule type" value="Genomic_DNA"/>
</dbReference>
<comment type="subunit">
    <text evidence="8">Homodimer.</text>
</comment>
<evidence type="ECO:0000256" key="5">
    <source>
        <dbReference type="ARBA" id="ARBA00023002"/>
    </source>
</evidence>
<dbReference type="Pfam" id="PF01488">
    <property type="entry name" value="Shikimate_DH"/>
    <property type="match status" value="1"/>
</dbReference>
<dbReference type="GO" id="GO:0005829">
    <property type="term" value="C:cytosol"/>
    <property type="evidence" value="ECO:0007669"/>
    <property type="project" value="TreeGrafter"/>
</dbReference>
<feature type="binding site" evidence="8">
    <location>
        <position position="216"/>
    </location>
    <ligand>
        <name>NADP(+)</name>
        <dbReference type="ChEBI" id="CHEBI:58349"/>
    </ligand>
</feature>
<comment type="caution">
    <text evidence="12">The sequence shown here is derived from an EMBL/GenBank/DDBJ whole genome shotgun (WGS) entry which is preliminary data.</text>
</comment>
<evidence type="ECO:0000259" key="10">
    <source>
        <dbReference type="Pfam" id="PF08501"/>
    </source>
</evidence>
<dbReference type="GO" id="GO:0009423">
    <property type="term" value="P:chorismate biosynthetic process"/>
    <property type="evidence" value="ECO:0007669"/>
    <property type="project" value="UniProtKB-UniRule"/>
</dbReference>
<feature type="binding site" evidence="8">
    <location>
        <position position="240"/>
    </location>
    <ligand>
        <name>NADP(+)</name>
        <dbReference type="ChEBI" id="CHEBI:58349"/>
    </ligand>
</feature>
<evidence type="ECO:0000256" key="2">
    <source>
        <dbReference type="ARBA" id="ARBA00012962"/>
    </source>
</evidence>
<dbReference type="FunFam" id="3.40.50.10860:FF:000006">
    <property type="entry name" value="Shikimate dehydrogenase (NADP(+))"/>
    <property type="match status" value="1"/>
</dbReference>